<gene>
    <name evidence="2" type="ORF">SAMN05421748_10816</name>
</gene>
<feature type="transmembrane region" description="Helical" evidence="1">
    <location>
        <begin position="65"/>
        <end position="85"/>
    </location>
</feature>
<keyword evidence="1" id="KW-0812">Transmembrane</keyword>
<name>A0A285IFW7_9ACTN</name>
<reference evidence="2 3" key="1">
    <citation type="submission" date="2017-09" db="EMBL/GenBank/DDBJ databases">
        <authorList>
            <person name="Ehlers B."/>
            <person name="Leendertz F.H."/>
        </authorList>
    </citation>
    <scope>NUCLEOTIDE SEQUENCE [LARGE SCALE GENOMIC DNA]</scope>
    <source>
        <strain evidence="2 3">CGMCC 4.6857</strain>
    </source>
</reference>
<proteinExistence type="predicted"/>
<keyword evidence="3" id="KW-1185">Reference proteome</keyword>
<feature type="transmembrane region" description="Helical" evidence="1">
    <location>
        <begin position="7"/>
        <end position="25"/>
    </location>
</feature>
<feature type="transmembrane region" description="Helical" evidence="1">
    <location>
        <begin position="31"/>
        <end position="53"/>
    </location>
</feature>
<organism evidence="2 3">
    <name type="scientific">Paractinoplanes atraurantiacus</name>
    <dbReference type="NCBI Taxonomy" id="1036182"/>
    <lineage>
        <taxon>Bacteria</taxon>
        <taxon>Bacillati</taxon>
        <taxon>Actinomycetota</taxon>
        <taxon>Actinomycetes</taxon>
        <taxon>Micromonosporales</taxon>
        <taxon>Micromonosporaceae</taxon>
        <taxon>Paractinoplanes</taxon>
    </lineage>
</organism>
<dbReference type="OrthoDB" id="10018564at2"/>
<evidence type="ECO:0000313" key="2">
    <source>
        <dbReference type="EMBL" id="SNY46842.1"/>
    </source>
</evidence>
<evidence type="ECO:0000313" key="3">
    <source>
        <dbReference type="Proteomes" id="UP000219612"/>
    </source>
</evidence>
<dbReference type="EMBL" id="OBDY01000008">
    <property type="protein sequence ID" value="SNY46842.1"/>
    <property type="molecule type" value="Genomic_DNA"/>
</dbReference>
<keyword evidence="1" id="KW-1133">Transmembrane helix</keyword>
<dbReference type="Proteomes" id="UP000219612">
    <property type="component" value="Unassembled WGS sequence"/>
</dbReference>
<feature type="transmembrane region" description="Helical" evidence="1">
    <location>
        <begin position="127"/>
        <end position="147"/>
    </location>
</feature>
<accession>A0A285IFW7</accession>
<sequence>MGELLPVTAAVVPCLSLLAVTWLAIPGLPPLPVGVAFAGGFAGIVLLIASGLTRRRRGSAGRRSLLVVAGVLAVALVALVIIVSATGPHPWPAGQPTIVDGGFFLDVHGSLAPITEAEYRADLKAEVAAFLCFAALLGIAALANLGLSHPGPAARRGRSRWTRGGGRR</sequence>
<dbReference type="AlphaFoldDB" id="A0A285IFW7"/>
<evidence type="ECO:0000256" key="1">
    <source>
        <dbReference type="SAM" id="Phobius"/>
    </source>
</evidence>
<dbReference type="RefSeq" id="WP_097321573.1">
    <property type="nucleotide sequence ID" value="NZ_OBDY01000008.1"/>
</dbReference>
<protein>
    <submittedName>
        <fullName evidence="2">Uncharacterized protein</fullName>
    </submittedName>
</protein>
<keyword evidence="1" id="KW-0472">Membrane</keyword>